<feature type="region of interest" description="Disordered" evidence="1">
    <location>
        <begin position="390"/>
        <end position="416"/>
    </location>
</feature>
<protein>
    <submittedName>
        <fullName evidence="3">Type I phosphodiesterase/nucleotide pyrophosphatase</fullName>
    </submittedName>
</protein>
<feature type="chain" id="PRO_5002751485" evidence="2">
    <location>
        <begin position="22"/>
        <end position="416"/>
    </location>
</feature>
<name>B0KQJ7_PSEPG</name>
<dbReference type="EMBL" id="CP000926">
    <property type="protein sequence ID" value="ABY96885.1"/>
    <property type="molecule type" value="Genomic_DNA"/>
</dbReference>
<dbReference type="HOGENOM" id="CLU_658315_0_0_6"/>
<dbReference type="AlphaFoldDB" id="B0KQJ7"/>
<dbReference type="RefSeq" id="WP_012270671.1">
    <property type="nucleotide sequence ID" value="NC_010322.1"/>
</dbReference>
<dbReference type="KEGG" id="ppg:PputGB1_0975"/>
<gene>
    <name evidence="3" type="ordered locus">PputGB1_0975</name>
</gene>
<evidence type="ECO:0000256" key="1">
    <source>
        <dbReference type="SAM" id="MobiDB-lite"/>
    </source>
</evidence>
<dbReference type="Proteomes" id="UP000002157">
    <property type="component" value="Chromosome"/>
</dbReference>
<feature type="signal peptide" evidence="2">
    <location>
        <begin position="1"/>
        <end position="21"/>
    </location>
</feature>
<dbReference type="Pfam" id="PF01663">
    <property type="entry name" value="Phosphodiest"/>
    <property type="match status" value="1"/>
</dbReference>
<proteinExistence type="predicted"/>
<dbReference type="InterPro" id="IPR002591">
    <property type="entry name" value="Phosphodiest/P_Trfase"/>
</dbReference>
<accession>B0KQJ7</accession>
<reference evidence="3 4" key="1">
    <citation type="submission" date="2008-01" db="EMBL/GenBank/DDBJ databases">
        <title>Complete sequence of Pseudomonas putida GB-1.</title>
        <authorList>
            <consortium name="US DOE Joint Genome Institute"/>
            <person name="Copeland A."/>
            <person name="Lucas S."/>
            <person name="Lapidus A."/>
            <person name="Barry K."/>
            <person name="Glavina del Rio T."/>
            <person name="Dalin E."/>
            <person name="Tice H."/>
            <person name="Pitluck S."/>
            <person name="Bruce D."/>
            <person name="Goodwin L."/>
            <person name="Chertkov O."/>
            <person name="Brettin T."/>
            <person name="Detter J.C."/>
            <person name="Han C."/>
            <person name="Kuske C.R."/>
            <person name="Schmutz J."/>
            <person name="Larimer F."/>
            <person name="Land M."/>
            <person name="Hauser L."/>
            <person name="Kyrpides N."/>
            <person name="Kim E."/>
            <person name="McCarthy J.K."/>
            <person name="Richardson P."/>
        </authorList>
    </citation>
    <scope>NUCLEOTIDE SEQUENCE [LARGE SCALE GENOMIC DNA]</scope>
    <source>
        <strain evidence="3 4">GB-1</strain>
    </source>
</reference>
<dbReference type="InterPro" id="IPR017850">
    <property type="entry name" value="Alkaline_phosphatase_core_sf"/>
</dbReference>
<organism evidence="3 4">
    <name type="scientific">Pseudomonas putida (strain GB-1)</name>
    <dbReference type="NCBI Taxonomy" id="76869"/>
    <lineage>
        <taxon>Bacteria</taxon>
        <taxon>Pseudomonadati</taxon>
        <taxon>Pseudomonadota</taxon>
        <taxon>Gammaproteobacteria</taxon>
        <taxon>Pseudomonadales</taxon>
        <taxon>Pseudomonadaceae</taxon>
        <taxon>Pseudomonas</taxon>
    </lineage>
</organism>
<dbReference type="SUPFAM" id="SSF53649">
    <property type="entry name" value="Alkaline phosphatase-like"/>
    <property type="match status" value="1"/>
</dbReference>
<evidence type="ECO:0000313" key="4">
    <source>
        <dbReference type="Proteomes" id="UP000002157"/>
    </source>
</evidence>
<dbReference type="Gene3D" id="3.40.720.10">
    <property type="entry name" value="Alkaline Phosphatase, subunit A"/>
    <property type="match status" value="2"/>
</dbReference>
<sequence length="416" mass="45436">MRRVNLLLLLLLALLPGCEPARHPSQPKALFIGLGGVQLQQYLQLGDATNLAQRLYYGKAYAGGINGTASEQPTLSGPGWVTLLTGVWSNKHGVDSNADSQRVNPAFPSLFKRLRQAFPNAYLASIVNWPPINTAFLLEDAHGADVRESGLTDAQVTERTLQILGNTPADFTFIQLDEPDQVGHNEGYGQRYLQALRKVDIEIGHLLDKVDQRRRMFPQEDWLVIVSTDHGRDYWGKGHGSVSEQEKSIFIASSKPLNQELTELSIPAEMPGPNNLYGLPAQTSVAPTVLRHMGLKLQPEWLLDGTPLLGNTGVRKVRADEKTGRLRWNSNADGYLTIIKNGQVVAQVAASDGQWTDPEGMGKQNDYVLVLDGTPAAVRNRPAAKAFVTPGRPAKAADTVSSTRPAAPGSSPVYRW</sequence>
<evidence type="ECO:0000256" key="2">
    <source>
        <dbReference type="SAM" id="SignalP"/>
    </source>
</evidence>
<keyword evidence="2" id="KW-0732">Signal</keyword>
<dbReference type="eggNOG" id="COG1524">
    <property type="taxonomic scope" value="Bacteria"/>
</dbReference>
<evidence type="ECO:0000313" key="3">
    <source>
        <dbReference type="EMBL" id="ABY96885.1"/>
    </source>
</evidence>